<protein>
    <submittedName>
        <fullName evidence="1">Uncharacterized protein</fullName>
    </submittedName>
</protein>
<organism evidence="1 2">
    <name type="scientific">Pristionchus mayeri</name>
    <dbReference type="NCBI Taxonomy" id="1317129"/>
    <lineage>
        <taxon>Eukaryota</taxon>
        <taxon>Metazoa</taxon>
        <taxon>Ecdysozoa</taxon>
        <taxon>Nematoda</taxon>
        <taxon>Chromadorea</taxon>
        <taxon>Rhabditida</taxon>
        <taxon>Rhabditina</taxon>
        <taxon>Diplogasteromorpha</taxon>
        <taxon>Diplogasteroidea</taxon>
        <taxon>Neodiplogasteridae</taxon>
        <taxon>Pristionchus</taxon>
    </lineage>
</organism>
<sequence length="216" mass="23927">MKKTAILTCKHVHRQQHSKEPRIAAFQKIDYFWNEYSLICSTTILQTTSILFSPPLSCNRSSSNTPASHNYACSKSPSPVIDDTDSGGVLPSTVPISLPTPVNQSLPPIEKEGGNETAPPLAILSPSAPSPTAVHERYRRTFRRNSLSVPLIEADRDENGLYVCPVCRCVKFETDGVKWTRGIQKNNVTGHMKMHTAKGKKIAHSMLTMKRVDGER</sequence>
<proteinExistence type="predicted"/>
<evidence type="ECO:0000313" key="1">
    <source>
        <dbReference type="EMBL" id="GMR59626.1"/>
    </source>
</evidence>
<dbReference type="AlphaFoldDB" id="A0AAN5IEJ2"/>
<accession>A0AAN5IEJ2</accession>
<reference evidence="2" key="1">
    <citation type="submission" date="2022-10" db="EMBL/GenBank/DDBJ databases">
        <title>Genome assembly of Pristionchus species.</title>
        <authorList>
            <person name="Yoshida K."/>
            <person name="Sommer R.J."/>
        </authorList>
    </citation>
    <scope>NUCLEOTIDE SEQUENCE [LARGE SCALE GENOMIC DNA]</scope>
    <source>
        <strain evidence="2">RS5460</strain>
    </source>
</reference>
<gene>
    <name evidence="1" type="ORF">PMAYCL1PPCAC_29821</name>
</gene>
<comment type="caution">
    <text evidence="1">The sequence shown here is derived from an EMBL/GenBank/DDBJ whole genome shotgun (WGS) entry which is preliminary data.</text>
</comment>
<dbReference type="Proteomes" id="UP001328107">
    <property type="component" value="Unassembled WGS sequence"/>
</dbReference>
<evidence type="ECO:0000313" key="2">
    <source>
        <dbReference type="Proteomes" id="UP001328107"/>
    </source>
</evidence>
<name>A0AAN5IEJ2_9BILA</name>
<dbReference type="EMBL" id="BTRK01000006">
    <property type="protein sequence ID" value="GMR59626.1"/>
    <property type="molecule type" value="Genomic_DNA"/>
</dbReference>
<keyword evidence="2" id="KW-1185">Reference proteome</keyword>